<keyword evidence="12" id="KW-1185">Reference proteome</keyword>
<protein>
    <recommendedName>
        <fullName evidence="10">TonB C-terminal domain-containing protein</fullName>
    </recommendedName>
</protein>
<sequence>MRRDLILGVIASLLIHAGLWATSFWPDEPPPPPVEEAPPTIELMEMPELDLEPEEEEIFESDEPAEAVEFAPPMQTDVPQLVSVDSFVQPVQPPPPQSLKPSTGTINIPTVRQTGLGKGVEIFDIRNLDQQPQPRFRVQPQYPFEMRRAGVEGEVLVEFIVDSNGEVRNPFIVRSSQRDFEQSAIQAVSKWKFRPGRKGGRNVNTRVQQLLSFTLQQD</sequence>
<evidence type="ECO:0000256" key="7">
    <source>
        <dbReference type="ARBA" id="ARBA00022927"/>
    </source>
</evidence>
<dbReference type="STRING" id="1548207.AXK11_00655"/>
<dbReference type="GO" id="GO:0005886">
    <property type="term" value="C:plasma membrane"/>
    <property type="evidence" value="ECO:0007669"/>
    <property type="project" value="UniProtKB-SubCell"/>
</dbReference>
<dbReference type="Gene3D" id="3.30.1150.10">
    <property type="match status" value="1"/>
</dbReference>
<gene>
    <name evidence="11" type="ORF">AXK11_00655</name>
</gene>
<proteinExistence type="inferred from homology"/>
<keyword evidence="3" id="KW-0813">Transport</keyword>
<dbReference type="PRINTS" id="PR01374">
    <property type="entry name" value="TONBPROTEIN"/>
</dbReference>
<dbReference type="Pfam" id="PF03544">
    <property type="entry name" value="TonB_C"/>
    <property type="match status" value="1"/>
</dbReference>
<dbReference type="InterPro" id="IPR006260">
    <property type="entry name" value="TonB/TolA_C"/>
</dbReference>
<evidence type="ECO:0000256" key="4">
    <source>
        <dbReference type="ARBA" id="ARBA00022475"/>
    </source>
</evidence>
<comment type="caution">
    <text evidence="11">The sequence shown here is derived from an EMBL/GenBank/DDBJ whole genome shotgun (WGS) entry which is preliminary data.</text>
</comment>
<dbReference type="PANTHER" id="PTHR33446">
    <property type="entry name" value="PROTEIN TONB-RELATED"/>
    <property type="match status" value="1"/>
</dbReference>
<dbReference type="EMBL" id="LSZQ01000045">
    <property type="protein sequence ID" value="KXU35590.1"/>
    <property type="molecule type" value="Genomic_DNA"/>
</dbReference>
<evidence type="ECO:0000259" key="10">
    <source>
        <dbReference type="PROSITE" id="PS52015"/>
    </source>
</evidence>
<comment type="similarity">
    <text evidence="2">Belongs to the TonB family.</text>
</comment>
<comment type="subcellular location">
    <subcellularLocation>
        <location evidence="1">Cell inner membrane</location>
        <topology evidence="1">Single-pass membrane protein</topology>
        <orientation evidence="1">Periplasmic side</orientation>
    </subcellularLocation>
</comment>
<dbReference type="RefSeq" id="WP_068630202.1">
    <property type="nucleotide sequence ID" value="NZ_LSZQ01000045.1"/>
</dbReference>
<keyword evidence="5" id="KW-0997">Cell inner membrane</keyword>
<evidence type="ECO:0000256" key="5">
    <source>
        <dbReference type="ARBA" id="ARBA00022519"/>
    </source>
</evidence>
<dbReference type="GO" id="GO:0055085">
    <property type="term" value="P:transmembrane transport"/>
    <property type="evidence" value="ECO:0007669"/>
    <property type="project" value="InterPro"/>
</dbReference>
<dbReference type="GO" id="GO:0031992">
    <property type="term" value="F:energy transducer activity"/>
    <property type="evidence" value="ECO:0007669"/>
    <property type="project" value="InterPro"/>
</dbReference>
<organism evidence="11 12">
    <name type="scientific">Cephaloticoccus primus</name>
    <dbReference type="NCBI Taxonomy" id="1548207"/>
    <lineage>
        <taxon>Bacteria</taxon>
        <taxon>Pseudomonadati</taxon>
        <taxon>Verrucomicrobiota</taxon>
        <taxon>Opitutia</taxon>
        <taxon>Opitutales</taxon>
        <taxon>Opitutaceae</taxon>
        <taxon>Cephaloticoccus</taxon>
    </lineage>
</organism>
<evidence type="ECO:0000256" key="6">
    <source>
        <dbReference type="ARBA" id="ARBA00022692"/>
    </source>
</evidence>
<reference evidence="12" key="1">
    <citation type="submission" date="2016-02" db="EMBL/GenBank/DDBJ databases">
        <authorList>
            <person name="Sanders J.G."/>
            <person name="Lin J.Y."/>
            <person name="Wertz J.T."/>
            <person name="Russell J.A."/>
            <person name="Moreau C.S."/>
            <person name="Powell S."/>
        </authorList>
    </citation>
    <scope>NUCLEOTIDE SEQUENCE [LARGE SCALE GENOMIC DNA]</scope>
    <source>
        <strain evidence="12">CAG34</strain>
    </source>
</reference>
<evidence type="ECO:0000313" key="11">
    <source>
        <dbReference type="EMBL" id="KXU35590.1"/>
    </source>
</evidence>
<evidence type="ECO:0000256" key="9">
    <source>
        <dbReference type="ARBA" id="ARBA00023136"/>
    </source>
</evidence>
<evidence type="ECO:0000256" key="2">
    <source>
        <dbReference type="ARBA" id="ARBA00006555"/>
    </source>
</evidence>
<dbReference type="PANTHER" id="PTHR33446:SF14">
    <property type="entry name" value="PROTEIN TONB"/>
    <property type="match status" value="1"/>
</dbReference>
<keyword evidence="9" id="KW-0472">Membrane</keyword>
<dbReference type="SUPFAM" id="SSF74653">
    <property type="entry name" value="TolA/TonB C-terminal domain"/>
    <property type="match status" value="1"/>
</dbReference>
<accession>A0A139SMA2</accession>
<dbReference type="NCBIfam" id="TIGR01352">
    <property type="entry name" value="tonB_Cterm"/>
    <property type="match status" value="1"/>
</dbReference>
<dbReference type="AlphaFoldDB" id="A0A139SMA2"/>
<evidence type="ECO:0000256" key="1">
    <source>
        <dbReference type="ARBA" id="ARBA00004383"/>
    </source>
</evidence>
<dbReference type="InterPro" id="IPR051045">
    <property type="entry name" value="TonB-dependent_transducer"/>
</dbReference>
<keyword evidence="7" id="KW-0653">Protein transport</keyword>
<dbReference type="InterPro" id="IPR037682">
    <property type="entry name" value="TonB_C"/>
</dbReference>
<name>A0A139SMA2_9BACT</name>
<dbReference type="OrthoDB" id="192927at2"/>
<dbReference type="GO" id="GO:0030288">
    <property type="term" value="C:outer membrane-bounded periplasmic space"/>
    <property type="evidence" value="ECO:0007669"/>
    <property type="project" value="InterPro"/>
</dbReference>
<dbReference type="GO" id="GO:0015031">
    <property type="term" value="P:protein transport"/>
    <property type="evidence" value="ECO:0007669"/>
    <property type="project" value="UniProtKB-KW"/>
</dbReference>
<evidence type="ECO:0000256" key="8">
    <source>
        <dbReference type="ARBA" id="ARBA00022989"/>
    </source>
</evidence>
<keyword evidence="8" id="KW-1133">Transmembrane helix</keyword>
<dbReference type="PROSITE" id="PS52015">
    <property type="entry name" value="TONB_CTD"/>
    <property type="match status" value="1"/>
</dbReference>
<evidence type="ECO:0000256" key="3">
    <source>
        <dbReference type="ARBA" id="ARBA00022448"/>
    </source>
</evidence>
<dbReference type="Proteomes" id="UP000070058">
    <property type="component" value="Unassembled WGS sequence"/>
</dbReference>
<keyword evidence="4" id="KW-1003">Cell membrane</keyword>
<dbReference type="GO" id="GO:0015891">
    <property type="term" value="P:siderophore transport"/>
    <property type="evidence" value="ECO:0007669"/>
    <property type="project" value="InterPro"/>
</dbReference>
<keyword evidence="6" id="KW-0812">Transmembrane</keyword>
<feature type="domain" description="TonB C-terminal" evidence="10">
    <location>
        <begin position="127"/>
        <end position="218"/>
    </location>
</feature>
<dbReference type="InterPro" id="IPR003538">
    <property type="entry name" value="TonB"/>
</dbReference>
<evidence type="ECO:0000313" key="12">
    <source>
        <dbReference type="Proteomes" id="UP000070058"/>
    </source>
</evidence>